<evidence type="ECO:0000256" key="1">
    <source>
        <dbReference type="ARBA" id="ARBA00004651"/>
    </source>
</evidence>
<sequence>MTIKTDLRADLILLLTAFIWGLAFVFQRSGMDHIGPITFTFGRFFIGAVAILPLWYWMEKPKQVFAFNKVNKQAALLGLVLTGGMLLQQWGMVYTTAGRAGFLTGVYIVFVPLIGLFFRNKTEWPTWIGMVMALGGLYFMAQIDSDEIFIGDILVLGSSLLFALHIIFTGIIANNTSPFRLIFVQFSVASLITAILVPIFEGWNWQGILDAGVALLYVGVLSSAVGFTLQVVGQRTAPSSHTAIILSFEAVFAAFCGWWILDEILTRPELIGCGLILAGGLVSQLKSLLTATPGEPIKHPHGTN</sequence>
<dbReference type="InterPro" id="IPR051258">
    <property type="entry name" value="Diverse_Substrate_Transporter"/>
</dbReference>
<dbReference type="SUPFAM" id="SSF103481">
    <property type="entry name" value="Multidrug resistance efflux transporter EmrE"/>
    <property type="match status" value="2"/>
</dbReference>
<keyword evidence="2" id="KW-1003">Cell membrane</keyword>
<keyword evidence="5 6" id="KW-0472">Membrane</keyword>
<feature type="transmembrane region" description="Helical" evidence="6">
    <location>
        <begin position="179"/>
        <end position="200"/>
    </location>
</feature>
<evidence type="ECO:0000256" key="5">
    <source>
        <dbReference type="ARBA" id="ARBA00023136"/>
    </source>
</evidence>
<keyword evidence="3 6" id="KW-0812">Transmembrane</keyword>
<feature type="transmembrane region" description="Helical" evidence="6">
    <location>
        <begin position="241"/>
        <end position="261"/>
    </location>
</feature>
<dbReference type="InterPro" id="IPR000620">
    <property type="entry name" value="EamA_dom"/>
</dbReference>
<accession>A0ABY5TRL0</accession>
<keyword evidence="9" id="KW-1185">Reference proteome</keyword>
<dbReference type="EMBL" id="CP103416">
    <property type="protein sequence ID" value="UVW35985.1"/>
    <property type="molecule type" value="Genomic_DNA"/>
</dbReference>
<proteinExistence type="predicted"/>
<feature type="transmembrane region" description="Helical" evidence="6">
    <location>
        <begin position="124"/>
        <end position="141"/>
    </location>
</feature>
<feature type="domain" description="EamA" evidence="7">
    <location>
        <begin position="150"/>
        <end position="281"/>
    </location>
</feature>
<dbReference type="PANTHER" id="PTHR42920">
    <property type="entry name" value="OS03G0707200 PROTEIN-RELATED"/>
    <property type="match status" value="1"/>
</dbReference>
<feature type="transmembrane region" description="Helical" evidence="6">
    <location>
        <begin position="100"/>
        <end position="118"/>
    </location>
</feature>
<feature type="transmembrane region" description="Helical" evidence="6">
    <location>
        <begin position="6"/>
        <end position="26"/>
    </location>
</feature>
<name>A0ABY5TRL0_9GAMM</name>
<dbReference type="PANTHER" id="PTHR42920:SF5">
    <property type="entry name" value="EAMA DOMAIN-CONTAINING PROTEIN"/>
    <property type="match status" value="1"/>
</dbReference>
<keyword evidence="4 6" id="KW-1133">Transmembrane helix</keyword>
<comment type="subcellular location">
    <subcellularLocation>
        <location evidence="1">Cell membrane</location>
        <topology evidence="1">Multi-pass membrane protein</topology>
    </subcellularLocation>
</comment>
<gene>
    <name evidence="8" type="ORF">NYF23_05090</name>
</gene>
<feature type="transmembrane region" description="Helical" evidence="6">
    <location>
        <begin position="153"/>
        <end position="173"/>
    </location>
</feature>
<evidence type="ECO:0000259" key="7">
    <source>
        <dbReference type="Pfam" id="PF00892"/>
    </source>
</evidence>
<feature type="transmembrane region" description="Helical" evidence="6">
    <location>
        <begin position="38"/>
        <end position="58"/>
    </location>
</feature>
<evidence type="ECO:0000256" key="6">
    <source>
        <dbReference type="SAM" id="Phobius"/>
    </source>
</evidence>
<dbReference type="InterPro" id="IPR037185">
    <property type="entry name" value="EmrE-like"/>
</dbReference>
<dbReference type="Proteomes" id="UP001059934">
    <property type="component" value="Chromosome"/>
</dbReference>
<dbReference type="Pfam" id="PF00892">
    <property type="entry name" value="EamA"/>
    <property type="match status" value="2"/>
</dbReference>
<evidence type="ECO:0000256" key="4">
    <source>
        <dbReference type="ARBA" id="ARBA00022989"/>
    </source>
</evidence>
<dbReference type="Gene3D" id="1.10.3730.20">
    <property type="match status" value="1"/>
</dbReference>
<feature type="transmembrane region" description="Helical" evidence="6">
    <location>
        <begin position="70"/>
        <end position="88"/>
    </location>
</feature>
<organism evidence="8 9">
    <name type="scientific">SAR92 clade bacterium H455</name>
    <dbReference type="NCBI Taxonomy" id="2974818"/>
    <lineage>
        <taxon>Bacteria</taxon>
        <taxon>Pseudomonadati</taxon>
        <taxon>Pseudomonadota</taxon>
        <taxon>Gammaproteobacteria</taxon>
        <taxon>Cellvibrionales</taxon>
        <taxon>Porticoccaceae</taxon>
        <taxon>SAR92 clade</taxon>
    </lineage>
</organism>
<evidence type="ECO:0000313" key="8">
    <source>
        <dbReference type="EMBL" id="UVW35985.1"/>
    </source>
</evidence>
<feature type="domain" description="EamA" evidence="7">
    <location>
        <begin position="9"/>
        <end position="140"/>
    </location>
</feature>
<reference evidence="8" key="1">
    <citation type="submission" date="2022-08" db="EMBL/GenBank/DDBJ databases">
        <title>Catabolic pathway analysis in culturable SAR92 clade bacteria reveals their overlooked roles in DMSP degradation in coastal seas.</title>
        <authorList>
            <person name="He X."/>
            <person name="Zhang X."/>
            <person name="Zhang Y."/>
        </authorList>
    </citation>
    <scope>NUCLEOTIDE SEQUENCE</scope>
    <source>
        <strain evidence="8">H455</strain>
    </source>
</reference>
<evidence type="ECO:0000313" key="9">
    <source>
        <dbReference type="Proteomes" id="UP001059934"/>
    </source>
</evidence>
<feature type="transmembrane region" description="Helical" evidence="6">
    <location>
        <begin position="207"/>
        <end position="229"/>
    </location>
</feature>
<protein>
    <submittedName>
        <fullName evidence="8">DMT family transporter</fullName>
    </submittedName>
</protein>
<evidence type="ECO:0000256" key="2">
    <source>
        <dbReference type="ARBA" id="ARBA00022475"/>
    </source>
</evidence>
<evidence type="ECO:0000256" key="3">
    <source>
        <dbReference type="ARBA" id="ARBA00022692"/>
    </source>
</evidence>